<dbReference type="InterPro" id="IPR002931">
    <property type="entry name" value="Transglutaminase-like"/>
</dbReference>
<accession>A0A975SK77</accession>
<dbReference type="AlphaFoldDB" id="A0A975SK77"/>
<dbReference type="EMBL" id="CP064782">
    <property type="protein sequence ID" value="QWT47817.1"/>
    <property type="molecule type" value="Genomic_DNA"/>
</dbReference>
<dbReference type="Proteomes" id="UP000683428">
    <property type="component" value="Chromosome"/>
</dbReference>
<dbReference type="PANTHER" id="PTHR33490">
    <property type="entry name" value="BLR5614 PROTEIN-RELATED"/>
    <property type="match status" value="1"/>
</dbReference>
<evidence type="ECO:0000313" key="2">
    <source>
        <dbReference type="EMBL" id="QWT47817.1"/>
    </source>
</evidence>
<protein>
    <submittedName>
        <fullName evidence="2">Transglutaminase family protein</fullName>
    </submittedName>
</protein>
<dbReference type="PANTHER" id="PTHR33490:SF3">
    <property type="entry name" value="CONSERVED INTEGRAL MEMBRANE PROTEIN"/>
    <property type="match status" value="1"/>
</dbReference>
<evidence type="ECO:0000259" key="1">
    <source>
        <dbReference type="Pfam" id="PF01841"/>
    </source>
</evidence>
<gene>
    <name evidence="2" type="ORF">Azoinq_07980</name>
</gene>
<keyword evidence="3" id="KW-1185">Reference proteome</keyword>
<dbReference type="Pfam" id="PF01841">
    <property type="entry name" value="Transglut_core"/>
    <property type="match status" value="1"/>
</dbReference>
<name>A0A975SK77_9RHOO</name>
<feature type="domain" description="Transglutaminase-like" evidence="1">
    <location>
        <begin position="43"/>
        <end position="142"/>
    </location>
</feature>
<sequence>MTEALAPTRPGDVDFAPFLECSPEIDWDQPAVLALAEELGAAGRGEPRRVAEACFLFVRDQIRHSIDYNLAPVTCRASRVLAETAGLCYAKSHLLAALLRANRIPAGLCYQRLVLAAGSPQCCLHGLNALYLPDLGWFRVDARGNKPGVDARFEPPREILAFPLASPEEQDFPWIFSRPLPALVAALNTGETLDQLLPHLPDRATLSPADGGPDNVCLALPVSPTGLFGEPQPCV</sequence>
<organism evidence="2 3">
    <name type="scientific">Azospira inquinata</name>
    <dbReference type="NCBI Taxonomy" id="2785627"/>
    <lineage>
        <taxon>Bacteria</taxon>
        <taxon>Pseudomonadati</taxon>
        <taxon>Pseudomonadota</taxon>
        <taxon>Betaproteobacteria</taxon>
        <taxon>Rhodocyclales</taxon>
        <taxon>Rhodocyclaceae</taxon>
        <taxon>Azospira</taxon>
    </lineage>
</organism>
<evidence type="ECO:0000313" key="3">
    <source>
        <dbReference type="Proteomes" id="UP000683428"/>
    </source>
</evidence>
<dbReference type="RefSeq" id="WP_216130229.1">
    <property type="nucleotide sequence ID" value="NZ_CP064782.1"/>
</dbReference>
<proteinExistence type="predicted"/>
<reference evidence="2" key="1">
    <citation type="submission" date="2020-11" db="EMBL/GenBank/DDBJ databases">
        <title>Azospira inquinata sp. nov.</title>
        <authorList>
            <person name="Moe W.M."/>
            <person name="Mikes M.C."/>
        </authorList>
    </citation>
    <scope>NUCLEOTIDE SEQUENCE</scope>
    <source>
        <strain evidence="2">Azo-3</strain>
    </source>
</reference>
<dbReference type="KEGG" id="aiq:Azoinq_07980"/>